<dbReference type="InterPro" id="IPR036390">
    <property type="entry name" value="WH_DNA-bd_sf"/>
</dbReference>
<gene>
    <name evidence="6" type="primary">rspR_1</name>
    <name evidence="6" type="ORF">MBUL_01249</name>
</gene>
<feature type="compositionally biased region" description="Basic and acidic residues" evidence="4">
    <location>
        <begin position="222"/>
        <end position="232"/>
    </location>
</feature>
<evidence type="ECO:0000256" key="4">
    <source>
        <dbReference type="SAM" id="MobiDB-lite"/>
    </source>
</evidence>
<keyword evidence="3" id="KW-0804">Transcription</keyword>
<dbReference type="Pfam" id="PF07729">
    <property type="entry name" value="FCD"/>
    <property type="match status" value="1"/>
</dbReference>
<organism evidence="6">
    <name type="scientific">Methylobacterium bullatum</name>
    <dbReference type="NCBI Taxonomy" id="570505"/>
    <lineage>
        <taxon>Bacteria</taxon>
        <taxon>Pseudomonadati</taxon>
        <taxon>Pseudomonadota</taxon>
        <taxon>Alphaproteobacteria</taxon>
        <taxon>Hyphomicrobiales</taxon>
        <taxon>Methylobacteriaceae</taxon>
        <taxon>Methylobacterium</taxon>
    </lineage>
</organism>
<dbReference type="GO" id="GO:0003700">
    <property type="term" value="F:DNA-binding transcription factor activity"/>
    <property type="evidence" value="ECO:0007669"/>
    <property type="project" value="InterPro"/>
</dbReference>
<protein>
    <submittedName>
        <fullName evidence="6">HTH-type transcriptional repressor RspR</fullName>
    </submittedName>
</protein>
<dbReference type="SUPFAM" id="SSF48008">
    <property type="entry name" value="GntR ligand-binding domain-like"/>
    <property type="match status" value="1"/>
</dbReference>
<evidence type="ECO:0000313" key="6">
    <source>
        <dbReference type="EMBL" id="CAA2101582.1"/>
    </source>
</evidence>
<dbReference type="PANTHER" id="PTHR43537">
    <property type="entry name" value="TRANSCRIPTIONAL REGULATOR, GNTR FAMILY"/>
    <property type="match status" value="1"/>
</dbReference>
<name>A0A679J4B5_9HYPH</name>
<dbReference type="InterPro" id="IPR008920">
    <property type="entry name" value="TF_FadR/GntR_C"/>
</dbReference>
<proteinExistence type="predicted"/>
<dbReference type="PRINTS" id="PR00035">
    <property type="entry name" value="HTHGNTR"/>
</dbReference>
<dbReference type="AlphaFoldDB" id="A0A679J4B5"/>
<feature type="domain" description="HTH gntR-type" evidence="5">
    <location>
        <begin position="5"/>
        <end position="72"/>
    </location>
</feature>
<dbReference type="Gene3D" id="1.10.10.10">
    <property type="entry name" value="Winged helix-like DNA-binding domain superfamily/Winged helix DNA-binding domain"/>
    <property type="match status" value="1"/>
</dbReference>
<dbReference type="GO" id="GO:0003677">
    <property type="term" value="F:DNA binding"/>
    <property type="evidence" value="ECO:0007669"/>
    <property type="project" value="UniProtKB-KW"/>
</dbReference>
<dbReference type="SMART" id="SM00895">
    <property type="entry name" value="FCD"/>
    <property type="match status" value="1"/>
</dbReference>
<feature type="region of interest" description="Disordered" evidence="4">
    <location>
        <begin position="218"/>
        <end position="246"/>
    </location>
</feature>
<dbReference type="PROSITE" id="PS50949">
    <property type="entry name" value="HTH_GNTR"/>
    <property type="match status" value="1"/>
</dbReference>
<dbReference type="Gene3D" id="1.20.120.530">
    <property type="entry name" value="GntR ligand-binding domain-like"/>
    <property type="match status" value="1"/>
</dbReference>
<evidence type="ECO:0000256" key="2">
    <source>
        <dbReference type="ARBA" id="ARBA00023125"/>
    </source>
</evidence>
<dbReference type="Pfam" id="PF00392">
    <property type="entry name" value="GntR"/>
    <property type="match status" value="1"/>
</dbReference>
<keyword evidence="2" id="KW-0238">DNA-binding</keyword>
<dbReference type="CDD" id="cd07377">
    <property type="entry name" value="WHTH_GntR"/>
    <property type="match status" value="1"/>
</dbReference>
<sequence length="246" mass="26910">MPASPTRSESLSDRIADAILSGEFPPGARLDEQVLATRFGVSRTPVRDALRLLNGTGLIDLRPRFGATVRTITPDQLDMLFIAMGEIEATCARLATLSMTPAERAQLRMLHERMGVLAEAGDHDSYVVANQDFHGLLYEGAHNTVVDEIARNLRRRLTPYRRVQFQAPGRLARSHAEHGLVVRAVLARDAAAANSAMLVHMSVVEDAFETLDAESAAARQAAGERARDRLERTSAPVRAGKARLPR</sequence>
<dbReference type="InterPro" id="IPR036388">
    <property type="entry name" value="WH-like_DNA-bd_sf"/>
</dbReference>
<dbReference type="EMBL" id="LR743504">
    <property type="protein sequence ID" value="CAA2101582.1"/>
    <property type="molecule type" value="Genomic_DNA"/>
</dbReference>
<evidence type="ECO:0000256" key="3">
    <source>
        <dbReference type="ARBA" id="ARBA00023163"/>
    </source>
</evidence>
<keyword evidence="1" id="KW-0805">Transcription regulation</keyword>
<dbReference type="InterPro" id="IPR000524">
    <property type="entry name" value="Tscrpt_reg_HTH_GntR"/>
</dbReference>
<reference evidence="6" key="1">
    <citation type="submission" date="2019-12" db="EMBL/GenBank/DDBJ databases">
        <authorList>
            <person name="Cremers G."/>
        </authorList>
    </citation>
    <scope>NUCLEOTIDE SEQUENCE</scope>
    <source>
        <strain evidence="6">Mbul1</strain>
    </source>
</reference>
<dbReference type="PANTHER" id="PTHR43537:SF49">
    <property type="entry name" value="TRANSCRIPTIONAL REGULATORY PROTEIN"/>
    <property type="match status" value="1"/>
</dbReference>
<dbReference type="SMART" id="SM00345">
    <property type="entry name" value="HTH_GNTR"/>
    <property type="match status" value="1"/>
</dbReference>
<evidence type="ECO:0000256" key="1">
    <source>
        <dbReference type="ARBA" id="ARBA00023015"/>
    </source>
</evidence>
<accession>A0A679J4B5</accession>
<evidence type="ECO:0000259" key="5">
    <source>
        <dbReference type="PROSITE" id="PS50949"/>
    </source>
</evidence>
<dbReference type="SUPFAM" id="SSF46785">
    <property type="entry name" value="Winged helix' DNA-binding domain"/>
    <property type="match status" value="1"/>
</dbReference>
<dbReference type="InterPro" id="IPR011711">
    <property type="entry name" value="GntR_C"/>
</dbReference>